<dbReference type="Proteomes" id="UP001652623">
    <property type="component" value="Chromosome 2"/>
</dbReference>
<feature type="region of interest" description="Disordered" evidence="1">
    <location>
        <begin position="272"/>
        <end position="327"/>
    </location>
</feature>
<name>A0ABM4A1X6_ZIZJJ</name>
<proteinExistence type="predicted"/>
<gene>
    <name evidence="3" type="primary">LOC132800619</name>
</gene>
<keyword evidence="2" id="KW-1185">Reference proteome</keyword>
<reference evidence="3" key="2">
    <citation type="submission" date="2025-08" db="UniProtKB">
        <authorList>
            <consortium name="RefSeq"/>
        </authorList>
    </citation>
    <scope>IDENTIFICATION</scope>
    <source>
        <tissue evidence="3">Seedling</tissue>
    </source>
</reference>
<organism evidence="2 3">
    <name type="scientific">Ziziphus jujuba</name>
    <name type="common">Chinese jujube</name>
    <name type="synonym">Ziziphus sativa</name>
    <dbReference type="NCBI Taxonomy" id="326968"/>
    <lineage>
        <taxon>Eukaryota</taxon>
        <taxon>Viridiplantae</taxon>
        <taxon>Streptophyta</taxon>
        <taxon>Embryophyta</taxon>
        <taxon>Tracheophyta</taxon>
        <taxon>Spermatophyta</taxon>
        <taxon>Magnoliopsida</taxon>
        <taxon>eudicotyledons</taxon>
        <taxon>Gunneridae</taxon>
        <taxon>Pentapetalae</taxon>
        <taxon>rosids</taxon>
        <taxon>fabids</taxon>
        <taxon>Rosales</taxon>
        <taxon>Rhamnaceae</taxon>
        <taxon>Paliureae</taxon>
        <taxon>Ziziphus</taxon>
    </lineage>
</organism>
<evidence type="ECO:0000313" key="2">
    <source>
        <dbReference type="Proteomes" id="UP001652623"/>
    </source>
</evidence>
<accession>A0ABM4A1X6</accession>
<dbReference type="GeneID" id="132800619"/>
<feature type="compositionally biased region" description="Basic and acidic residues" evidence="1">
    <location>
        <begin position="288"/>
        <end position="315"/>
    </location>
</feature>
<evidence type="ECO:0000313" key="3">
    <source>
        <dbReference type="RefSeq" id="XP_060670738.1"/>
    </source>
</evidence>
<reference evidence="2" key="1">
    <citation type="submission" date="2025-05" db="UniProtKB">
        <authorList>
            <consortium name="RefSeq"/>
        </authorList>
    </citation>
    <scope>NUCLEOTIDE SEQUENCE [LARGE SCALE GENOMIC DNA]</scope>
</reference>
<dbReference type="InterPro" id="IPR052448">
    <property type="entry name" value="DnaJ_C16_autophagy_reg"/>
</dbReference>
<protein>
    <submittedName>
        <fullName evidence="3">Uncharacterized protein LOC132800619 isoform X1</fullName>
    </submittedName>
</protein>
<dbReference type="PANTHER" id="PTHR44303">
    <property type="entry name" value="DNAJ HOMOLOG SUBFAMILY C MEMBER 16"/>
    <property type="match status" value="1"/>
</dbReference>
<sequence length="327" mass="37295">MEHNKLQELPQLRSTTSMELGCDARGYSRAGYDTTTWYCAILAGRHGPELNKMRETMRRVQQVLSDKTESSTVDGDESVTTALVVFKAKRLTFAWLDGEAQKRYCFFYLNSETSYETCGPRRDITDVAQLFIVRYKRNSTEENRKPETKRNSIWDALQEQELDSAAQLVARYNGSAESPEIIKWISQIIKDGDSRDLPHYRTKTPDLVPEDADPIWIKSLQSITTLSSVKQRFHGIMIRISDHIGDPRIGPILLLGALMSFGAIWLRRSQPTLQSNPQSQPNTGDASRLQKRDRIRTGSNKEPRPSSITDREPKDAYQMPFTDSDSE</sequence>
<dbReference type="RefSeq" id="XP_060670738.1">
    <property type="nucleotide sequence ID" value="XM_060814755.1"/>
</dbReference>
<evidence type="ECO:0000256" key="1">
    <source>
        <dbReference type="SAM" id="MobiDB-lite"/>
    </source>
</evidence>
<feature type="compositionally biased region" description="Polar residues" evidence="1">
    <location>
        <begin position="272"/>
        <end position="285"/>
    </location>
</feature>
<dbReference type="PANTHER" id="PTHR44303:SF2">
    <property type="entry name" value="DNAJ HOMOLOG SUBFAMILY C MEMBER 16"/>
    <property type="match status" value="1"/>
</dbReference>